<evidence type="ECO:0000313" key="3">
    <source>
        <dbReference type="Proteomes" id="UP000662200"/>
    </source>
</evidence>
<dbReference type="EMBL" id="BMQC01000005">
    <property type="protein sequence ID" value="GGK25643.1"/>
    <property type="molecule type" value="Genomic_DNA"/>
</dbReference>
<feature type="region of interest" description="Disordered" evidence="1">
    <location>
        <begin position="343"/>
        <end position="396"/>
    </location>
</feature>
<gene>
    <name evidence="2" type="ORF">GCM10010124_17760</name>
</gene>
<name>A0A8J3BP56_9ACTN</name>
<feature type="region of interest" description="Disordered" evidence="1">
    <location>
        <begin position="498"/>
        <end position="518"/>
    </location>
</feature>
<evidence type="ECO:0000313" key="2">
    <source>
        <dbReference type="EMBL" id="GGK25643.1"/>
    </source>
</evidence>
<dbReference type="RefSeq" id="WP_189113750.1">
    <property type="nucleotide sequence ID" value="NZ_BMQC01000005.1"/>
</dbReference>
<accession>A0A8J3BP56</accession>
<comment type="caution">
    <text evidence="2">The sequence shown here is derived from an EMBL/GenBank/DDBJ whole genome shotgun (WGS) entry which is preliminary data.</text>
</comment>
<evidence type="ECO:0000256" key="1">
    <source>
        <dbReference type="SAM" id="MobiDB-lite"/>
    </source>
</evidence>
<reference evidence="2" key="1">
    <citation type="journal article" date="2014" name="Int. J. Syst. Evol. Microbiol.">
        <title>Complete genome sequence of Corynebacterium casei LMG S-19264T (=DSM 44701T), isolated from a smear-ripened cheese.</title>
        <authorList>
            <consortium name="US DOE Joint Genome Institute (JGI-PGF)"/>
            <person name="Walter F."/>
            <person name="Albersmeier A."/>
            <person name="Kalinowski J."/>
            <person name="Ruckert C."/>
        </authorList>
    </citation>
    <scope>NUCLEOTIDE SEQUENCE</scope>
    <source>
        <strain evidence="2">JCM 3091</strain>
    </source>
</reference>
<sequence length="613" mass="62750">MPARRKTARPVPVRPRRRRGPRLSRGRVAVTAAIAAVGLGLGVAPDLVDVRLGAPRPVGAAPPDNPRLGLVYQELTPADDDAPCVGGYEVTDRRTCTLGPDPAPAGVDLGATVPPAGAVAPAPALPTRDDGPPPRARDLLREAGAVAVDDTLPGLAPAHRFHLREGVVCQADGRSDPRVQLLYLYPEGASSQAARYRDSIRGWAVAAQERTRGADAPVRYATTGDCRPDVREVGLPAAALGTFTGTVAALRERGFARGDRAYLAFADAHVYCGISTHGPDPRRPSPTFARVDAGCWGEDTTARQLDRLLGDPREPTGGASAGSPFLVRGNAEAAADVTPVLPAAAPPAAAPTPQPSASLPSPPPGPAPTRTATPTPTPTPAAPTAPAAGTGRPLRAAAESASAVTLTWPAAGRAANYTVVVDDRPVGTLGAPAARLVGLRPARAYDVRVWIAGAGGALRPHTDAQRVRTGVPADAAGAVTLRDALTGGAVELAAGRGGAPAVLGPPDTTAGQSWQTRPAGGDEVQFVAADGRCLAPRGGVAAGAVLASTACDGSRAQRWRLRRTPAGLAVTSAAAGDLVVGVARPRFGEAHLLTLQRDREFRSQRWHALPAAD</sequence>
<dbReference type="InterPro" id="IPR035992">
    <property type="entry name" value="Ricin_B-like_lectins"/>
</dbReference>
<protein>
    <submittedName>
        <fullName evidence="2">Uncharacterized protein</fullName>
    </submittedName>
</protein>
<dbReference type="Proteomes" id="UP000662200">
    <property type="component" value="Unassembled WGS sequence"/>
</dbReference>
<dbReference type="AlphaFoldDB" id="A0A8J3BP56"/>
<dbReference type="Gene3D" id="2.80.10.50">
    <property type="match status" value="1"/>
</dbReference>
<reference evidence="2" key="2">
    <citation type="submission" date="2020-09" db="EMBL/GenBank/DDBJ databases">
        <authorList>
            <person name="Sun Q."/>
            <person name="Ohkuma M."/>
        </authorList>
    </citation>
    <scope>NUCLEOTIDE SEQUENCE</scope>
    <source>
        <strain evidence="2">JCM 3091</strain>
    </source>
</reference>
<dbReference type="PROSITE" id="PS50231">
    <property type="entry name" value="RICIN_B_LECTIN"/>
    <property type="match status" value="1"/>
</dbReference>
<feature type="compositionally biased region" description="Pro residues" evidence="1">
    <location>
        <begin position="344"/>
        <end position="367"/>
    </location>
</feature>
<proteinExistence type="predicted"/>
<organism evidence="2 3">
    <name type="scientific">Pilimelia terevasa</name>
    <dbReference type="NCBI Taxonomy" id="53372"/>
    <lineage>
        <taxon>Bacteria</taxon>
        <taxon>Bacillati</taxon>
        <taxon>Actinomycetota</taxon>
        <taxon>Actinomycetes</taxon>
        <taxon>Micromonosporales</taxon>
        <taxon>Micromonosporaceae</taxon>
        <taxon>Pilimelia</taxon>
    </lineage>
</organism>
<keyword evidence="3" id="KW-1185">Reference proteome</keyword>
<feature type="compositionally biased region" description="Low complexity" evidence="1">
    <location>
        <begin position="384"/>
        <end position="393"/>
    </location>
</feature>
<dbReference type="SUPFAM" id="SSF50370">
    <property type="entry name" value="Ricin B-like lectins"/>
    <property type="match status" value="1"/>
</dbReference>
<dbReference type="CDD" id="cd00161">
    <property type="entry name" value="beta-trefoil_Ricin-like"/>
    <property type="match status" value="1"/>
</dbReference>
<feature type="region of interest" description="Disordered" evidence="1">
    <location>
        <begin position="1"/>
        <end position="24"/>
    </location>
</feature>